<evidence type="ECO:0000313" key="2">
    <source>
        <dbReference type="EMBL" id="KAG8200809.1"/>
    </source>
</evidence>
<feature type="region of interest" description="Disordered" evidence="1">
    <location>
        <begin position="1"/>
        <end position="32"/>
    </location>
</feature>
<proteinExistence type="predicted"/>
<feature type="region of interest" description="Disordered" evidence="1">
    <location>
        <begin position="74"/>
        <end position="96"/>
    </location>
</feature>
<dbReference type="AlphaFoldDB" id="A0AAV6VW65"/>
<protein>
    <submittedName>
        <fullName evidence="2">Uncharacterized protein</fullName>
    </submittedName>
</protein>
<organism evidence="2 3">
    <name type="scientific">Oedothorax gibbosus</name>
    <dbReference type="NCBI Taxonomy" id="931172"/>
    <lineage>
        <taxon>Eukaryota</taxon>
        <taxon>Metazoa</taxon>
        <taxon>Ecdysozoa</taxon>
        <taxon>Arthropoda</taxon>
        <taxon>Chelicerata</taxon>
        <taxon>Arachnida</taxon>
        <taxon>Araneae</taxon>
        <taxon>Araneomorphae</taxon>
        <taxon>Entelegynae</taxon>
        <taxon>Araneoidea</taxon>
        <taxon>Linyphiidae</taxon>
        <taxon>Erigoninae</taxon>
        <taxon>Oedothorax</taxon>
    </lineage>
</organism>
<sequence length="96" mass="10898">MAGTSGNKCRPKGVGLKRMSSKQGRHHQDSTEAKHTMYHPWWIDLKTIYHLRMVFNNFTQDKGTIKIVQIHGNQVGSQDKASSRDGFISKTDPGWT</sequence>
<gene>
    <name evidence="2" type="ORF">JTE90_006390</name>
</gene>
<dbReference type="Proteomes" id="UP000827092">
    <property type="component" value="Unassembled WGS sequence"/>
</dbReference>
<evidence type="ECO:0000313" key="3">
    <source>
        <dbReference type="Proteomes" id="UP000827092"/>
    </source>
</evidence>
<reference evidence="2 3" key="1">
    <citation type="journal article" date="2022" name="Nat. Ecol. Evol.">
        <title>A masculinizing supergene underlies an exaggerated male reproductive morph in a spider.</title>
        <authorList>
            <person name="Hendrickx F."/>
            <person name="De Corte Z."/>
            <person name="Sonet G."/>
            <person name="Van Belleghem S.M."/>
            <person name="Kostlbacher S."/>
            <person name="Vangestel C."/>
        </authorList>
    </citation>
    <scope>NUCLEOTIDE SEQUENCE [LARGE SCALE GENOMIC DNA]</scope>
    <source>
        <strain evidence="2">W744_W776</strain>
    </source>
</reference>
<accession>A0AAV6VW65</accession>
<dbReference type="EMBL" id="JAFNEN010000013">
    <property type="protein sequence ID" value="KAG8200809.1"/>
    <property type="molecule type" value="Genomic_DNA"/>
</dbReference>
<keyword evidence="3" id="KW-1185">Reference proteome</keyword>
<evidence type="ECO:0000256" key="1">
    <source>
        <dbReference type="SAM" id="MobiDB-lite"/>
    </source>
</evidence>
<name>A0AAV6VW65_9ARAC</name>
<comment type="caution">
    <text evidence="2">The sequence shown here is derived from an EMBL/GenBank/DDBJ whole genome shotgun (WGS) entry which is preliminary data.</text>
</comment>